<evidence type="ECO:0000259" key="4">
    <source>
        <dbReference type="Pfam" id="PF01103"/>
    </source>
</evidence>
<dbReference type="GO" id="GO:0046819">
    <property type="term" value="P:protein secretion by the type V secretion system"/>
    <property type="evidence" value="ECO:0007669"/>
    <property type="project" value="TreeGrafter"/>
</dbReference>
<feature type="signal peptide" evidence="3">
    <location>
        <begin position="1"/>
        <end position="19"/>
    </location>
</feature>
<evidence type="ECO:0000256" key="2">
    <source>
        <dbReference type="ARBA" id="ARBA00023136"/>
    </source>
</evidence>
<name>A0A1I0EIG9_9BACT</name>
<comment type="subcellular location">
    <subcellularLocation>
        <location evidence="1">Membrane</location>
    </subcellularLocation>
</comment>
<dbReference type="PANTHER" id="PTHR34597">
    <property type="entry name" value="SLR1661 PROTEIN"/>
    <property type="match status" value="1"/>
</dbReference>
<dbReference type="GO" id="GO:0098046">
    <property type="term" value="C:type V protein secretion system complex"/>
    <property type="evidence" value="ECO:0007669"/>
    <property type="project" value="TreeGrafter"/>
</dbReference>
<dbReference type="InterPro" id="IPR051544">
    <property type="entry name" value="TPS_OM_transporter"/>
</dbReference>
<evidence type="ECO:0000256" key="3">
    <source>
        <dbReference type="SAM" id="SignalP"/>
    </source>
</evidence>
<dbReference type="GO" id="GO:0008320">
    <property type="term" value="F:protein transmembrane transporter activity"/>
    <property type="evidence" value="ECO:0007669"/>
    <property type="project" value="TreeGrafter"/>
</dbReference>
<keyword evidence="3" id="KW-0732">Signal</keyword>
<dbReference type="GO" id="GO:0019867">
    <property type="term" value="C:outer membrane"/>
    <property type="evidence" value="ECO:0007669"/>
    <property type="project" value="InterPro"/>
</dbReference>
<dbReference type="Pfam" id="PF01103">
    <property type="entry name" value="Omp85"/>
    <property type="match status" value="1"/>
</dbReference>
<proteinExistence type="predicted"/>
<dbReference type="AlphaFoldDB" id="A0A1I0EIG9"/>
<dbReference type="OrthoDB" id="9771071at2"/>
<accession>A0A1I0EIG9</accession>
<sequence length="448" mass="51533">MKRFLFLSAFLMAFLFTVAQESVTKQGWNFGALPAVTFDTDLGFQYGGLVNLYHYGDGSRYPKYDHSIYFEVSRFTKGSGINRFNYDSDKLIPGLQTSVDISYLSDRAYDFYGFNGYDAVVNKDWYDDETADYRTRMFYKYDRKLFRFKVDLRGDLAGEKFDWVAGFNLLNFKLDYVDIEKLNKNKDDEDLLPPHSEEPGLYEKYREWGIISDEDADGGFVPTVKAGIVYDTRDNEPNPMKGMWTEAVLLGSPEFLGGEHSFTKLSLIHRQYFTIVPNDLSFAYRLSYQTTLTGDVPFYYQTQLITSIMKSSTSEGLGGANSLRGILRNRVVGDAVFLGNVEARWKFARFQFKNNNFYLGLNAFTDFGRVTKKVDFEIPDFPFGENMLDEVDNEVNYFDDDSEAMHYSFGVGLRVAMNENFIIRCDYGMAADERDGDSGIYIGLNYLF</sequence>
<feature type="chain" id="PRO_5010249343" evidence="3">
    <location>
        <begin position="20"/>
        <end position="448"/>
    </location>
</feature>
<keyword evidence="2" id="KW-0472">Membrane</keyword>
<feature type="domain" description="Bacterial surface antigen (D15)" evidence="4">
    <location>
        <begin position="170"/>
        <end position="444"/>
    </location>
</feature>
<dbReference type="InterPro" id="IPR000184">
    <property type="entry name" value="Bac_surfAg_D15"/>
</dbReference>
<dbReference type="Gene3D" id="2.40.160.50">
    <property type="entry name" value="membrane protein fhac: a member of the omp85/tpsb transporter family"/>
    <property type="match status" value="1"/>
</dbReference>
<reference evidence="5 6" key="1">
    <citation type="submission" date="2016-10" db="EMBL/GenBank/DDBJ databases">
        <authorList>
            <person name="de Groot N.N."/>
        </authorList>
    </citation>
    <scope>NUCLEOTIDE SEQUENCE [LARGE SCALE GENOMIC DNA]</scope>
    <source>
        <strain evidence="5 6">DSM 25947</strain>
    </source>
</reference>
<evidence type="ECO:0000313" key="5">
    <source>
        <dbReference type="EMBL" id="SET44748.1"/>
    </source>
</evidence>
<protein>
    <submittedName>
        <fullName evidence="5">Surface antigen</fullName>
    </submittedName>
</protein>
<dbReference type="RefSeq" id="WP_038560211.1">
    <property type="nucleotide sequence ID" value="NZ_FOHT01000013.1"/>
</dbReference>
<evidence type="ECO:0000313" key="6">
    <source>
        <dbReference type="Proteomes" id="UP000181981"/>
    </source>
</evidence>
<gene>
    <name evidence="5" type="ORF">SAMN05444285_11352</name>
</gene>
<dbReference type="PANTHER" id="PTHR34597:SF3">
    <property type="entry name" value="OUTER MEMBRANE TRANSPORTER CDIB"/>
    <property type="match status" value="1"/>
</dbReference>
<evidence type="ECO:0000256" key="1">
    <source>
        <dbReference type="ARBA" id="ARBA00004370"/>
    </source>
</evidence>
<dbReference type="Proteomes" id="UP000181981">
    <property type="component" value="Unassembled WGS sequence"/>
</dbReference>
<dbReference type="EMBL" id="FOHT01000013">
    <property type="protein sequence ID" value="SET44748.1"/>
    <property type="molecule type" value="Genomic_DNA"/>
</dbReference>
<organism evidence="5 6">
    <name type="scientific">Draconibacterium orientale</name>
    <dbReference type="NCBI Taxonomy" id="1168034"/>
    <lineage>
        <taxon>Bacteria</taxon>
        <taxon>Pseudomonadati</taxon>
        <taxon>Bacteroidota</taxon>
        <taxon>Bacteroidia</taxon>
        <taxon>Marinilabiliales</taxon>
        <taxon>Prolixibacteraceae</taxon>
        <taxon>Draconibacterium</taxon>
    </lineage>
</organism>
<dbReference type="NCBIfam" id="NF047779">
    <property type="entry name" value="Omp85_fam"/>
    <property type="match status" value="1"/>
</dbReference>